<dbReference type="OrthoDB" id="6145874at2759"/>
<evidence type="ECO:0000256" key="1">
    <source>
        <dbReference type="SAM" id="SignalP"/>
    </source>
</evidence>
<dbReference type="SMART" id="SM00186">
    <property type="entry name" value="FBG"/>
    <property type="match status" value="1"/>
</dbReference>
<protein>
    <recommendedName>
        <fullName evidence="2">Fibrinogen C-terminal domain-containing protein</fullName>
    </recommendedName>
</protein>
<dbReference type="InterPro" id="IPR050373">
    <property type="entry name" value="Fibrinogen_C-term_domain"/>
</dbReference>
<feature type="signal peptide" evidence="1">
    <location>
        <begin position="1"/>
        <end position="17"/>
    </location>
</feature>
<dbReference type="CDD" id="cd00087">
    <property type="entry name" value="FReD"/>
    <property type="match status" value="1"/>
</dbReference>
<dbReference type="InterPro" id="IPR002181">
    <property type="entry name" value="Fibrinogen_a/b/g_C_dom"/>
</dbReference>
<sequence>MLCLGILFVFFLRTVISHNCKELCTLQSICDNLTVLKSEVAAIREEQKRQAEILERLDKKFDSCMPPTSLYPASCAESSESNLVIRVPKYSEEPFEVTCDQESHGGGWTMITRRNDGSQNFYLEWMDYKKGFGKLNNEFFIGLDKLHAMTASEPQELLVLLEDYEEEKRYQLYFNFSIGSEDNDYILESTGNSIGDAGDSLEYHLGMKFSTKDRQNDFWDTPSCAVNFMAGWWYRSCHMSHIFGRYGKDKSGLGIIWNTFNKNNSTAAYMMKRAQMLIRPRRFSKLLG</sequence>
<dbReference type="HOGENOM" id="CLU_038628_7_3_1"/>
<dbReference type="AlphaFoldDB" id="B4NYF7"/>
<dbReference type="GO" id="GO:0005615">
    <property type="term" value="C:extracellular space"/>
    <property type="evidence" value="ECO:0007669"/>
    <property type="project" value="TreeGrafter"/>
</dbReference>
<dbReference type="SUPFAM" id="SSF56496">
    <property type="entry name" value="Fibrinogen C-terminal domain-like"/>
    <property type="match status" value="1"/>
</dbReference>
<dbReference type="PROSITE" id="PS51406">
    <property type="entry name" value="FIBRINOGEN_C_2"/>
    <property type="match status" value="1"/>
</dbReference>
<organism evidence="3 4">
    <name type="scientific">Drosophila yakuba</name>
    <name type="common">Fruit fly</name>
    <dbReference type="NCBI Taxonomy" id="7245"/>
    <lineage>
        <taxon>Eukaryota</taxon>
        <taxon>Metazoa</taxon>
        <taxon>Ecdysozoa</taxon>
        <taxon>Arthropoda</taxon>
        <taxon>Hexapoda</taxon>
        <taxon>Insecta</taxon>
        <taxon>Pterygota</taxon>
        <taxon>Neoptera</taxon>
        <taxon>Endopterygota</taxon>
        <taxon>Diptera</taxon>
        <taxon>Brachycera</taxon>
        <taxon>Muscomorpha</taxon>
        <taxon>Ephydroidea</taxon>
        <taxon>Drosophilidae</taxon>
        <taxon>Drosophila</taxon>
        <taxon>Sophophora</taxon>
    </lineage>
</organism>
<evidence type="ECO:0000313" key="3">
    <source>
        <dbReference type="EMBL" id="EDW87590.2"/>
    </source>
</evidence>
<accession>B4NYF7</accession>
<name>B4NYF7_DROYA</name>
<evidence type="ECO:0000259" key="2">
    <source>
        <dbReference type="PROSITE" id="PS51406"/>
    </source>
</evidence>
<dbReference type="InterPro" id="IPR014716">
    <property type="entry name" value="Fibrinogen_a/b/g_C_1"/>
</dbReference>
<reference evidence="3 4" key="2">
    <citation type="journal article" date="2007" name="PLoS Biol.">
        <title>Principles of genome evolution in the Drosophila melanogaster species group.</title>
        <authorList>
            <person name="Ranz J.M."/>
            <person name="Maurin D."/>
            <person name="Chan Y.S."/>
            <person name="von Grotthuss M."/>
            <person name="Hillier L.W."/>
            <person name="Roote J."/>
            <person name="Ashburner M."/>
            <person name="Bergman C.M."/>
        </authorList>
    </citation>
    <scope>NUCLEOTIDE SEQUENCE [LARGE SCALE GENOMIC DNA]</scope>
    <source>
        <strain evidence="4">Tai18E2 / Tucson 14021-0261.01</strain>
    </source>
</reference>
<dbReference type="Pfam" id="PF00147">
    <property type="entry name" value="Fibrinogen_C"/>
    <property type="match status" value="1"/>
</dbReference>
<dbReference type="Gene3D" id="3.90.215.10">
    <property type="entry name" value="Gamma Fibrinogen, chain A, domain 1"/>
    <property type="match status" value="1"/>
</dbReference>
<dbReference type="Proteomes" id="UP000002282">
    <property type="component" value="Chromosome 2L"/>
</dbReference>
<dbReference type="InterPro" id="IPR036056">
    <property type="entry name" value="Fibrinogen-like_C"/>
</dbReference>
<feature type="chain" id="PRO_5006458601" description="Fibrinogen C-terminal domain-containing protein" evidence="1">
    <location>
        <begin position="18"/>
        <end position="288"/>
    </location>
</feature>
<feature type="domain" description="Fibrinogen C-terminal" evidence="2">
    <location>
        <begin position="66"/>
        <end position="282"/>
    </location>
</feature>
<keyword evidence="1" id="KW-0732">Signal</keyword>
<proteinExistence type="predicted"/>
<keyword evidence="4" id="KW-1185">Reference proteome</keyword>
<dbReference type="PANTHER" id="PTHR19143:SF327">
    <property type="entry name" value="FI21813P1-RELATED"/>
    <property type="match status" value="1"/>
</dbReference>
<gene>
    <name evidence="3" type="primary">Dyak\GE14792</name>
    <name evidence="3" type="synonym">dyak_GLEANR_1536</name>
    <name evidence="3" type="synonym">GE14792</name>
    <name evidence="3" type="ORF">Dyak_GE14792</name>
</gene>
<reference evidence="3 4" key="1">
    <citation type="journal article" date="2007" name="Nature">
        <title>Evolution of genes and genomes on the Drosophila phylogeny.</title>
        <authorList>
            <consortium name="Drosophila 12 Genomes Consortium"/>
            <person name="Clark A.G."/>
            <person name="Eisen M.B."/>
            <person name="Smith D.R."/>
            <person name="Bergman C.M."/>
            <person name="Oliver B."/>
            <person name="Markow T.A."/>
            <person name="Kaufman T.C."/>
            <person name="Kellis M."/>
            <person name="Gelbart W."/>
            <person name="Iyer V.N."/>
            <person name="Pollard D.A."/>
            <person name="Sackton T.B."/>
            <person name="Larracuente A.M."/>
            <person name="Singh N.D."/>
            <person name="Abad J.P."/>
            <person name="Abt D.N."/>
            <person name="Adryan B."/>
            <person name="Aguade M."/>
            <person name="Akashi H."/>
            <person name="Anderson W.W."/>
            <person name="Aquadro C.F."/>
            <person name="Ardell D.H."/>
            <person name="Arguello R."/>
            <person name="Artieri C.G."/>
            <person name="Barbash D.A."/>
            <person name="Barker D."/>
            <person name="Barsanti P."/>
            <person name="Batterham P."/>
            <person name="Batzoglou S."/>
            <person name="Begun D."/>
            <person name="Bhutkar A."/>
            <person name="Blanco E."/>
            <person name="Bosak S.A."/>
            <person name="Bradley R.K."/>
            <person name="Brand A.D."/>
            <person name="Brent M.R."/>
            <person name="Brooks A.N."/>
            <person name="Brown R.H."/>
            <person name="Butlin R.K."/>
            <person name="Caggese C."/>
            <person name="Calvi B.R."/>
            <person name="Bernardo de Carvalho A."/>
            <person name="Caspi A."/>
            <person name="Castrezana S."/>
            <person name="Celniker S.E."/>
            <person name="Chang J.L."/>
            <person name="Chapple C."/>
            <person name="Chatterji S."/>
            <person name="Chinwalla A."/>
            <person name="Civetta A."/>
            <person name="Clifton S.W."/>
            <person name="Comeron J.M."/>
            <person name="Costello J.C."/>
            <person name="Coyne J.A."/>
            <person name="Daub J."/>
            <person name="David R.G."/>
            <person name="Delcher A.L."/>
            <person name="Delehaunty K."/>
            <person name="Do C.B."/>
            <person name="Ebling H."/>
            <person name="Edwards K."/>
            <person name="Eickbush T."/>
            <person name="Evans J.D."/>
            <person name="Filipski A."/>
            <person name="Findeiss S."/>
            <person name="Freyhult E."/>
            <person name="Fulton L."/>
            <person name="Fulton R."/>
            <person name="Garcia A.C."/>
            <person name="Gardiner A."/>
            <person name="Garfield D.A."/>
            <person name="Garvin B.E."/>
            <person name="Gibson G."/>
            <person name="Gilbert D."/>
            <person name="Gnerre S."/>
            <person name="Godfrey J."/>
            <person name="Good R."/>
            <person name="Gotea V."/>
            <person name="Gravely B."/>
            <person name="Greenberg A.J."/>
            <person name="Griffiths-Jones S."/>
            <person name="Gross S."/>
            <person name="Guigo R."/>
            <person name="Gustafson E.A."/>
            <person name="Haerty W."/>
            <person name="Hahn M.W."/>
            <person name="Halligan D.L."/>
            <person name="Halpern A.L."/>
            <person name="Halter G.M."/>
            <person name="Han M.V."/>
            <person name="Heger A."/>
            <person name="Hillier L."/>
            <person name="Hinrichs A.S."/>
            <person name="Holmes I."/>
            <person name="Hoskins R.A."/>
            <person name="Hubisz M.J."/>
            <person name="Hultmark D."/>
            <person name="Huntley M.A."/>
            <person name="Jaffe D.B."/>
            <person name="Jagadeeshan S."/>
            <person name="Jeck W.R."/>
            <person name="Johnson J."/>
            <person name="Jones C.D."/>
            <person name="Jordan W.C."/>
            <person name="Karpen G.H."/>
            <person name="Kataoka E."/>
            <person name="Keightley P.D."/>
            <person name="Kheradpour P."/>
            <person name="Kirkness E.F."/>
            <person name="Koerich L.B."/>
            <person name="Kristiansen K."/>
            <person name="Kudrna D."/>
            <person name="Kulathinal R.J."/>
            <person name="Kumar S."/>
            <person name="Kwok R."/>
            <person name="Lander E."/>
            <person name="Langley C.H."/>
            <person name="Lapoint R."/>
            <person name="Lazzaro B.P."/>
            <person name="Lee S.J."/>
            <person name="Levesque L."/>
            <person name="Li R."/>
            <person name="Lin C.F."/>
            <person name="Lin M.F."/>
            <person name="Lindblad-Toh K."/>
            <person name="Llopart A."/>
            <person name="Long M."/>
            <person name="Low L."/>
            <person name="Lozovsky E."/>
            <person name="Lu J."/>
            <person name="Luo M."/>
            <person name="Machado C.A."/>
            <person name="Makalowski W."/>
            <person name="Marzo M."/>
            <person name="Matsuda M."/>
            <person name="Matzkin L."/>
            <person name="McAllister B."/>
            <person name="McBride C.S."/>
            <person name="McKernan B."/>
            <person name="McKernan K."/>
            <person name="Mendez-Lago M."/>
            <person name="Minx P."/>
            <person name="Mollenhauer M.U."/>
            <person name="Montooth K."/>
            <person name="Mount S.M."/>
            <person name="Mu X."/>
            <person name="Myers E."/>
            <person name="Negre B."/>
            <person name="Newfeld S."/>
            <person name="Nielsen R."/>
            <person name="Noor M.A."/>
            <person name="O'Grady P."/>
            <person name="Pachter L."/>
            <person name="Papaceit M."/>
            <person name="Parisi M.J."/>
            <person name="Parisi M."/>
            <person name="Parts L."/>
            <person name="Pedersen J.S."/>
            <person name="Pesole G."/>
            <person name="Phillippy A.M."/>
            <person name="Ponting C.P."/>
            <person name="Pop M."/>
            <person name="Porcelli D."/>
            <person name="Powell J.R."/>
            <person name="Prohaska S."/>
            <person name="Pruitt K."/>
            <person name="Puig M."/>
            <person name="Quesneville H."/>
            <person name="Ram K.R."/>
            <person name="Rand D."/>
            <person name="Rasmussen M.D."/>
            <person name="Reed L.K."/>
            <person name="Reenan R."/>
            <person name="Reily A."/>
            <person name="Remington K.A."/>
            <person name="Rieger T.T."/>
            <person name="Ritchie M.G."/>
            <person name="Robin C."/>
            <person name="Rogers Y.H."/>
            <person name="Rohde C."/>
            <person name="Rozas J."/>
            <person name="Rubenfield M.J."/>
            <person name="Ruiz A."/>
            <person name="Russo S."/>
            <person name="Salzberg S.L."/>
            <person name="Sanchez-Gracia A."/>
            <person name="Saranga D.J."/>
            <person name="Sato H."/>
            <person name="Schaeffer S.W."/>
            <person name="Schatz M.C."/>
            <person name="Schlenke T."/>
            <person name="Schwartz R."/>
            <person name="Segarra C."/>
            <person name="Singh R.S."/>
            <person name="Sirot L."/>
            <person name="Sirota M."/>
            <person name="Sisneros N.B."/>
            <person name="Smith C.D."/>
            <person name="Smith T.F."/>
            <person name="Spieth J."/>
            <person name="Stage D.E."/>
            <person name="Stark A."/>
            <person name="Stephan W."/>
            <person name="Strausberg R.L."/>
            <person name="Strempel S."/>
            <person name="Sturgill D."/>
            <person name="Sutton G."/>
            <person name="Sutton G.G."/>
            <person name="Tao W."/>
            <person name="Teichmann S."/>
            <person name="Tobari Y.N."/>
            <person name="Tomimura Y."/>
            <person name="Tsolas J.M."/>
            <person name="Valente V.L."/>
            <person name="Venter E."/>
            <person name="Venter J.C."/>
            <person name="Vicario S."/>
            <person name="Vieira F.G."/>
            <person name="Vilella A.J."/>
            <person name="Villasante A."/>
            <person name="Walenz B."/>
            <person name="Wang J."/>
            <person name="Wasserman M."/>
            <person name="Watts T."/>
            <person name="Wilson D."/>
            <person name="Wilson R.K."/>
            <person name="Wing R.A."/>
            <person name="Wolfner M.F."/>
            <person name="Wong A."/>
            <person name="Wong G.K."/>
            <person name="Wu C.I."/>
            <person name="Wu G."/>
            <person name="Yamamoto D."/>
            <person name="Yang H.P."/>
            <person name="Yang S.P."/>
            <person name="Yorke J.A."/>
            <person name="Yoshida K."/>
            <person name="Zdobnov E."/>
            <person name="Zhang P."/>
            <person name="Zhang Y."/>
            <person name="Zimin A.V."/>
            <person name="Baldwin J."/>
            <person name="Abdouelleil A."/>
            <person name="Abdulkadir J."/>
            <person name="Abebe A."/>
            <person name="Abera B."/>
            <person name="Abreu J."/>
            <person name="Acer S.C."/>
            <person name="Aftuck L."/>
            <person name="Alexander A."/>
            <person name="An P."/>
            <person name="Anderson E."/>
            <person name="Anderson S."/>
            <person name="Arachi H."/>
            <person name="Azer M."/>
            <person name="Bachantsang P."/>
            <person name="Barry A."/>
            <person name="Bayul T."/>
            <person name="Berlin A."/>
            <person name="Bessette D."/>
            <person name="Bloom T."/>
            <person name="Blye J."/>
            <person name="Boguslavskiy L."/>
            <person name="Bonnet C."/>
            <person name="Boukhgalter B."/>
            <person name="Bourzgui I."/>
            <person name="Brown A."/>
            <person name="Cahill P."/>
            <person name="Channer S."/>
            <person name="Cheshatsang Y."/>
            <person name="Chuda L."/>
            <person name="Citroen M."/>
            <person name="Collymore A."/>
            <person name="Cooke P."/>
            <person name="Costello M."/>
            <person name="D'Aco K."/>
            <person name="Daza R."/>
            <person name="De Haan G."/>
            <person name="DeGray S."/>
            <person name="DeMaso C."/>
            <person name="Dhargay N."/>
            <person name="Dooley K."/>
            <person name="Dooley E."/>
            <person name="Doricent M."/>
            <person name="Dorje P."/>
            <person name="Dorjee K."/>
            <person name="Dupes A."/>
            <person name="Elong R."/>
            <person name="Falk J."/>
            <person name="Farina A."/>
            <person name="Faro S."/>
            <person name="Ferguson D."/>
            <person name="Fisher S."/>
            <person name="Foley C.D."/>
            <person name="Franke A."/>
            <person name="Friedrich D."/>
            <person name="Gadbois L."/>
            <person name="Gearin G."/>
            <person name="Gearin C.R."/>
            <person name="Giannoukos G."/>
            <person name="Goode T."/>
            <person name="Graham J."/>
            <person name="Grandbois E."/>
            <person name="Grewal S."/>
            <person name="Gyaltsen K."/>
            <person name="Hafez N."/>
            <person name="Hagos B."/>
            <person name="Hall J."/>
            <person name="Henson C."/>
            <person name="Hollinger A."/>
            <person name="Honan T."/>
            <person name="Huard M.D."/>
            <person name="Hughes L."/>
            <person name="Hurhula B."/>
            <person name="Husby M.E."/>
            <person name="Kamat A."/>
            <person name="Kanga B."/>
            <person name="Kashin S."/>
            <person name="Khazanovich D."/>
            <person name="Kisner P."/>
            <person name="Lance K."/>
            <person name="Lara M."/>
            <person name="Lee W."/>
            <person name="Lennon N."/>
            <person name="Letendre F."/>
            <person name="LeVine R."/>
            <person name="Lipovsky A."/>
            <person name="Liu X."/>
            <person name="Liu J."/>
            <person name="Liu S."/>
            <person name="Lokyitsang T."/>
            <person name="Lokyitsang Y."/>
            <person name="Lubonja R."/>
            <person name="Lui A."/>
            <person name="MacDonald P."/>
            <person name="Magnisalis V."/>
            <person name="Maru K."/>
            <person name="Matthews C."/>
            <person name="McCusker W."/>
            <person name="McDonough S."/>
            <person name="Mehta T."/>
            <person name="Meldrim J."/>
            <person name="Meneus L."/>
            <person name="Mihai O."/>
            <person name="Mihalev A."/>
            <person name="Mihova T."/>
            <person name="Mittelman R."/>
            <person name="Mlenga V."/>
            <person name="Montmayeur A."/>
            <person name="Mulrain L."/>
            <person name="Navidi A."/>
            <person name="Naylor J."/>
            <person name="Negash T."/>
            <person name="Nguyen T."/>
            <person name="Nguyen N."/>
            <person name="Nicol R."/>
            <person name="Norbu C."/>
            <person name="Norbu N."/>
            <person name="Novod N."/>
            <person name="O'Neill B."/>
            <person name="Osman S."/>
            <person name="Markiewicz E."/>
            <person name="Oyono O.L."/>
            <person name="Patti C."/>
            <person name="Phunkhang P."/>
            <person name="Pierre F."/>
            <person name="Priest M."/>
            <person name="Raghuraman S."/>
            <person name="Rege F."/>
            <person name="Reyes R."/>
            <person name="Rise C."/>
            <person name="Rogov P."/>
            <person name="Ross K."/>
            <person name="Ryan E."/>
            <person name="Settipalli S."/>
            <person name="Shea T."/>
            <person name="Sherpa N."/>
            <person name="Shi L."/>
            <person name="Shih D."/>
            <person name="Sparrow T."/>
            <person name="Spaulding J."/>
            <person name="Stalker J."/>
            <person name="Stange-Thomann N."/>
            <person name="Stavropoulos S."/>
            <person name="Stone C."/>
            <person name="Strader C."/>
            <person name="Tesfaye S."/>
            <person name="Thomson T."/>
            <person name="Thoulutsang Y."/>
            <person name="Thoulutsang D."/>
            <person name="Topham K."/>
            <person name="Topping I."/>
            <person name="Tsamla T."/>
            <person name="Vassiliev H."/>
            <person name="Vo A."/>
            <person name="Wangchuk T."/>
            <person name="Wangdi T."/>
            <person name="Weiand M."/>
            <person name="Wilkinson J."/>
            <person name="Wilson A."/>
            <person name="Yadav S."/>
            <person name="Young G."/>
            <person name="Yu Q."/>
            <person name="Zembek L."/>
            <person name="Zhong D."/>
            <person name="Zimmer A."/>
            <person name="Zwirko Z."/>
            <person name="Jaffe D.B."/>
            <person name="Alvarez P."/>
            <person name="Brockman W."/>
            <person name="Butler J."/>
            <person name="Chin C."/>
            <person name="Gnerre S."/>
            <person name="Grabherr M."/>
            <person name="Kleber M."/>
            <person name="Mauceli E."/>
            <person name="MacCallum I."/>
        </authorList>
    </citation>
    <scope>NUCLEOTIDE SEQUENCE [LARGE SCALE GENOMIC DNA]</scope>
    <source>
        <strain evidence="4">Tai18E2 / Tucson 14021-0261.01</strain>
    </source>
</reference>
<evidence type="ECO:0000313" key="4">
    <source>
        <dbReference type="Proteomes" id="UP000002282"/>
    </source>
</evidence>
<dbReference type="EMBL" id="CM000157">
    <property type="protein sequence ID" value="EDW87590.2"/>
    <property type="molecule type" value="Genomic_DNA"/>
</dbReference>
<dbReference type="eggNOG" id="KOG2579">
    <property type="taxonomic scope" value="Eukaryota"/>
</dbReference>
<dbReference type="PANTHER" id="PTHR19143">
    <property type="entry name" value="FIBRINOGEN/TENASCIN/ANGIOPOEITIN"/>
    <property type="match status" value="1"/>
</dbReference>
<dbReference type="KEGG" id="dya:Dyak_GE14792"/>